<organism evidence="2 3">
    <name type="scientific">Linum tenue</name>
    <dbReference type="NCBI Taxonomy" id="586396"/>
    <lineage>
        <taxon>Eukaryota</taxon>
        <taxon>Viridiplantae</taxon>
        <taxon>Streptophyta</taxon>
        <taxon>Embryophyta</taxon>
        <taxon>Tracheophyta</taxon>
        <taxon>Spermatophyta</taxon>
        <taxon>Magnoliopsida</taxon>
        <taxon>eudicotyledons</taxon>
        <taxon>Gunneridae</taxon>
        <taxon>Pentapetalae</taxon>
        <taxon>rosids</taxon>
        <taxon>fabids</taxon>
        <taxon>Malpighiales</taxon>
        <taxon>Linaceae</taxon>
        <taxon>Linum</taxon>
    </lineage>
</organism>
<sequence length="112" mass="13317">STHKETLLLQPRLHPLLQAHALKNQQLPTSNLQPCNTSRGVSKARRRRRTNRKRKQSDRRRRRRSREEEEEEPRLKPYIDAYYTTTRMAGEIVYFAVAIWGKHEAWNPSPLS</sequence>
<name>A0AAV0RED8_9ROSI</name>
<evidence type="ECO:0000256" key="1">
    <source>
        <dbReference type="SAM" id="MobiDB-lite"/>
    </source>
</evidence>
<feature type="region of interest" description="Disordered" evidence="1">
    <location>
        <begin position="24"/>
        <end position="75"/>
    </location>
</feature>
<gene>
    <name evidence="2" type="ORF">LITE_LOCUS47676</name>
</gene>
<dbReference type="Proteomes" id="UP001154282">
    <property type="component" value="Unassembled WGS sequence"/>
</dbReference>
<keyword evidence="3" id="KW-1185">Reference proteome</keyword>
<feature type="non-terminal residue" evidence="2">
    <location>
        <position position="1"/>
    </location>
</feature>
<dbReference type="EMBL" id="CAMGYJ010000010">
    <property type="protein sequence ID" value="CAI0555626.1"/>
    <property type="molecule type" value="Genomic_DNA"/>
</dbReference>
<evidence type="ECO:0000313" key="2">
    <source>
        <dbReference type="EMBL" id="CAI0555626.1"/>
    </source>
</evidence>
<feature type="compositionally biased region" description="Basic residues" evidence="1">
    <location>
        <begin position="42"/>
        <end position="64"/>
    </location>
</feature>
<protein>
    <submittedName>
        <fullName evidence="2">Uncharacterized protein</fullName>
    </submittedName>
</protein>
<evidence type="ECO:0000313" key="3">
    <source>
        <dbReference type="Proteomes" id="UP001154282"/>
    </source>
</evidence>
<accession>A0AAV0RED8</accession>
<feature type="compositionally biased region" description="Polar residues" evidence="1">
    <location>
        <begin position="24"/>
        <end position="40"/>
    </location>
</feature>
<reference evidence="2" key="1">
    <citation type="submission" date="2022-08" db="EMBL/GenBank/DDBJ databases">
        <authorList>
            <person name="Gutierrez-Valencia J."/>
        </authorList>
    </citation>
    <scope>NUCLEOTIDE SEQUENCE</scope>
</reference>
<dbReference type="AlphaFoldDB" id="A0AAV0RED8"/>
<comment type="caution">
    <text evidence="2">The sequence shown here is derived from an EMBL/GenBank/DDBJ whole genome shotgun (WGS) entry which is preliminary data.</text>
</comment>
<proteinExistence type="predicted"/>